<dbReference type="InParanoid" id="A0A6P8IS26"/>
<evidence type="ECO:0000256" key="3">
    <source>
        <dbReference type="ARBA" id="ARBA00023125"/>
    </source>
</evidence>
<gene>
    <name evidence="9" type="primary">LOC116304372</name>
</gene>
<feature type="region of interest" description="Disordered" evidence="6">
    <location>
        <begin position="167"/>
        <end position="196"/>
    </location>
</feature>
<dbReference type="KEGG" id="aten:116304372"/>
<feature type="domain" description="HMG box" evidence="7">
    <location>
        <begin position="12"/>
        <end position="81"/>
    </location>
</feature>
<dbReference type="OrthoDB" id="1919336at2759"/>
<keyword evidence="4 5" id="KW-0539">Nucleus</keyword>
<dbReference type="FunFam" id="1.10.30.10:FF:000073">
    <property type="entry name" value="High mobility group protein 1 homolog"/>
    <property type="match status" value="1"/>
</dbReference>
<dbReference type="InterPro" id="IPR050342">
    <property type="entry name" value="HMGB"/>
</dbReference>
<evidence type="ECO:0000256" key="2">
    <source>
        <dbReference type="ARBA" id="ARBA00008774"/>
    </source>
</evidence>
<reference evidence="9" key="1">
    <citation type="submission" date="2025-08" db="UniProtKB">
        <authorList>
            <consortium name="RefSeq"/>
        </authorList>
    </citation>
    <scope>IDENTIFICATION</scope>
    <source>
        <tissue evidence="9">Tentacle</tissue>
    </source>
</reference>
<evidence type="ECO:0000313" key="8">
    <source>
        <dbReference type="Proteomes" id="UP000515163"/>
    </source>
</evidence>
<feature type="DNA-binding region" description="HMG box" evidence="5">
    <location>
        <begin position="12"/>
        <end position="81"/>
    </location>
</feature>
<dbReference type="Pfam" id="PF09011">
    <property type="entry name" value="HMG_box_2"/>
    <property type="match status" value="1"/>
</dbReference>
<dbReference type="PANTHER" id="PTHR48112:SF32">
    <property type="entry name" value="HIGH MOBILITY GROUP PROTEIN B3"/>
    <property type="match status" value="1"/>
</dbReference>
<feature type="compositionally biased region" description="Basic and acidic residues" evidence="6">
    <location>
        <begin position="47"/>
        <end position="75"/>
    </location>
</feature>
<evidence type="ECO:0000313" key="9">
    <source>
        <dbReference type="RefSeq" id="XP_031569961.1"/>
    </source>
</evidence>
<dbReference type="Proteomes" id="UP000515163">
    <property type="component" value="Unplaced"/>
</dbReference>
<dbReference type="RefSeq" id="XP_031569961.1">
    <property type="nucleotide sequence ID" value="XM_031714101.1"/>
</dbReference>
<proteinExistence type="inferred from homology"/>
<comment type="similarity">
    <text evidence="2">Belongs to the HMGB family.</text>
</comment>
<keyword evidence="3 5" id="KW-0238">DNA-binding</keyword>
<dbReference type="GO" id="GO:0006357">
    <property type="term" value="P:regulation of transcription by RNA polymerase II"/>
    <property type="evidence" value="ECO:0007669"/>
    <property type="project" value="TreeGrafter"/>
</dbReference>
<dbReference type="PROSITE" id="PS50118">
    <property type="entry name" value="HMG_BOX_2"/>
    <property type="match status" value="2"/>
</dbReference>
<evidence type="ECO:0000256" key="1">
    <source>
        <dbReference type="ARBA" id="ARBA00004123"/>
    </source>
</evidence>
<evidence type="ECO:0000259" key="7">
    <source>
        <dbReference type="PROSITE" id="PS50118"/>
    </source>
</evidence>
<dbReference type="PRINTS" id="PR00886">
    <property type="entry name" value="HIGHMOBLTY12"/>
</dbReference>
<feature type="compositionally biased region" description="Basic and acidic residues" evidence="6">
    <location>
        <begin position="25"/>
        <end position="34"/>
    </location>
</feature>
<feature type="domain" description="HMG box" evidence="7">
    <location>
        <begin position="105"/>
        <end position="173"/>
    </location>
</feature>
<dbReference type="Gene3D" id="1.10.30.10">
    <property type="entry name" value="High mobility group box domain"/>
    <property type="match status" value="2"/>
</dbReference>
<dbReference type="PANTHER" id="PTHR48112">
    <property type="entry name" value="HIGH MOBILITY GROUP PROTEIN DSP1"/>
    <property type="match status" value="1"/>
</dbReference>
<feature type="compositionally biased region" description="Basic and acidic residues" evidence="6">
    <location>
        <begin position="1"/>
        <end position="11"/>
    </location>
</feature>
<comment type="subcellular location">
    <subcellularLocation>
        <location evidence="1">Nucleus</location>
    </subcellularLocation>
</comment>
<dbReference type="GeneID" id="116304372"/>
<dbReference type="InterPro" id="IPR009071">
    <property type="entry name" value="HMG_box_dom"/>
</dbReference>
<protein>
    <submittedName>
        <fullName evidence="9">High mobility group protein B1-like</fullName>
    </submittedName>
</protein>
<dbReference type="FunCoup" id="A0A6P8IS26">
    <property type="interactions" value="2382"/>
</dbReference>
<feature type="region of interest" description="Disordered" evidence="6">
    <location>
        <begin position="1"/>
        <end position="106"/>
    </location>
</feature>
<keyword evidence="8" id="KW-1185">Reference proteome</keyword>
<feature type="DNA-binding region" description="HMG box" evidence="5">
    <location>
        <begin position="105"/>
        <end position="173"/>
    </location>
</feature>
<dbReference type="AlphaFoldDB" id="A0A6P8IS26"/>
<dbReference type="GO" id="GO:0003677">
    <property type="term" value="F:DNA binding"/>
    <property type="evidence" value="ECO:0007669"/>
    <property type="project" value="UniProtKB-UniRule"/>
</dbReference>
<dbReference type="SUPFAM" id="SSF47095">
    <property type="entry name" value="HMG-box"/>
    <property type="match status" value="2"/>
</dbReference>
<dbReference type="InterPro" id="IPR036910">
    <property type="entry name" value="HMG_box_dom_sf"/>
</dbReference>
<evidence type="ECO:0000256" key="6">
    <source>
        <dbReference type="SAM" id="MobiDB-lite"/>
    </source>
</evidence>
<organism evidence="8 9">
    <name type="scientific">Actinia tenebrosa</name>
    <name type="common">Australian red waratah sea anemone</name>
    <dbReference type="NCBI Taxonomy" id="6105"/>
    <lineage>
        <taxon>Eukaryota</taxon>
        <taxon>Metazoa</taxon>
        <taxon>Cnidaria</taxon>
        <taxon>Anthozoa</taxon>
        <taxon>Hexacorallia</taxon>
        <taxon>Actiniaria</taxon>
        <taxon>Actiniidae</taxon>
        <taxon>Actinia</taxon>
    </lineage>
</organism>
<evidence type="ECO:0000256" key="5">
    <source>
        <dbReference type="PROSITE-ProRule" id="PRU00267"/>
    </source>
</evidence>
<evidence type="ECO:0000256" key="4">
    <source>
        <dbReference type="ARBA" id="ARBA00023242"/>
    </source>
</evidence>
<name>A0A6P8IS26_ACTTE</name>
<dbReference type="SMART" id="SM00398">
    <property type="entry name" value="HMG"/>
    <property type="match status" value="2"/>
</dbReference>
<dbReference type="GO" id="GO:0005634">
    <property type="term" value="C:nucleus"/>
    <property type="evidence" value="ECO:0007669"/>
    <property type="project" value="UniProtKB-UniRule"/>
</dbReference>
<dbReference type="Pfam" id="PF00505">
    <property type="entry name" value="HMG_box"/>
    <property type="match status" value="1"/>
</dbReference>
<sequence>MPKVSKKDPNKPKGAKSAYNFFLQDQKEHMKGENGESLPLQEFSRSCADKWKNMSGEEKKPYTDKAEKDKTRYLKEMSSYSPPPAEEQNSGKKMKKKKIKDPNKPKKNLSAYMFFLADKRPSVKESLGDVSTTAVLKALGEMWSKTPESDKGEYQELAKKDRQRYDEEMKEYNNKTQGLSDGKKSVAVENGTATDD</sequence>
<accession>A0A6P8IS26</accession>